<protein>
    <recommendedName>
        <fullName evidence="3">GON domain-containing protein</fullName>
    </recommendedName>
</protein>
<gene>
    <name evidence="1" type="ORF">AMJ87_01990</name>
</gene>
<reference evidence="1 2" key="1">
    <citation type="journal article" date="2015" name="Microbiome">
        <title>Genomic resolution of linkages in carbon, nitrogen, and sulfur cycling among widespread estuary sediment bacteria.</title>
        <authorList>
            <person name="Baker B.J."/>
            <person name="Lazar C.S."/>
            <person name="Teske A.P."/>
            <person name="Dick G.J."/>
        </authorList>
    </citation>
    <scope>NUCLEOTIDE SEQUENCE [LARGE SCALE GENOMIC DNA]</scope>
    <source>
        <strain evidence="1">SM23_60</strain>
    </source>
</reference>
<evidence type="ECO:0000313" key="1">
    <source>
        <dbReference type="EMBL" id="KPK73317.1"/>
    </source>
</evidence>
<dbReference type="EMBL" id="LJUO01000011">
    <property type="protein sequence ID" value="KPK73317.1"/>
    <property type="molecule type" value="Genomic_DNA"/>
</dbReference>
<evidence type="ECO:0008006" key="3">
    <source>
        <dbReference type="Google" id="ProtNLM"/>
    </source>
</evidence>
<evidence type="ECO:0000313" key="2">
    <source>
        <dbReference type="Proteomes" id="UP000051096"/>
    </source>
</evidence>
<dbReference type="Proteomes" id="UP000051096">
    <property type="component" value="Unassembled WGS sequence"/>
</dbReference>
<organism evidence="1 2">
    <name type="scientific">candidate division WOR_3 bacterium SM23_60</name>
    <dbReference type="NCBI Taxonomy" id="1703780"/>
    <lineage>
        <taxon>Bacteria</taxon>
        <taxon>Bacteria division WOR-3</taxon>
    </lineage>
</organism>
<dbReference type="AlphaFoldDB" id="A0A0S8GJT1"/>
<sequence length="126" mass="14965">MRKEKARRWFVTPCGLDCYRCPIRLRTEGELDYWRKQNVDPDTIRCDGCRSDRQGHHWSPDCCILQCCVYDRGYEFCAECPDFPCPALEDWGREYEHHAQAVTRLKEMKKIGVEMWLKAHACTDTE</sequence>
<proteinExistence type="predicted"/>
<name>A0A0S8GJT1_UNCW3</name>
<dbReference type="Pfam" id="PF12675">
    <property type="entry name" value="DUF3795"/>
    <property type="match status" value="1"/>
</dbReference>
<comment type="caution">
    <text evidence="1">The sequence shown here is derived from an EMBL/GenBank/DDBJ whole genome shotgun (WGS) entry which is preliminary data.</text>
</comment>
<accession>A0A0S8GJT1</accession>
<dbReference type="InterPro" id="IPR024227">
    <property type="entry name" value="DUF3795"/>
</dbReference>